<dbReference type="STRING" id="29571.SAMN05878437_2568"/>
<reference evidence="2 3" key="1">
    <citation type="submission" date="2016-11" db="EMBL/GenBank/DDBJ databases">
        <authorList>
            <person name="Jaros S."/>
            <person name="Januszkiewicz K."/>
            <person name="Wedrychowicz H."/>
        </authorList>
    </citation>
    <scope>NUCLEOTIDE SEQUENCE [LARGE SCALE GENOMIC DNA]</scope>
    <source>
        <strain evidence="2 3">ACAM 12</strain>
    </source>
</reference>
<evidence type="ECO:0000259" key="1">
    <source>
        <dbReference type="PROSITE" id="PS51707"/>
    </source>
</evidence>
<dbReference type="EMBL" id="LT670847">
    <property type="protein sequence ID" value="SHM36094.1"/>
    <property type="molecule type" value="Genomic_DNA"/>
</dbReference>
<dbReference type="Gene3D" id="2.40.320.10">
    <property type="entry name" value="Hypothetical Protein Pfu-838710-001"/>
    <property type="match status" value="1"/>
</dbReference>
<dbReference type="Proteomes" id="UP000190911">
    <property type="component" value="Chromosome I"/>
</dbReference>
<evidence type="ECO:0000313" key="2">
    <source>
        <dbReference type="EMBL" id="SHM36094.1"/>
    </source>
</evidence>
<organism evidence="2 3">
    <name type="scientific">Vreelandella subglaciescola</name>
    <dbReference type="NCBI Taxonomy" id="29571"/>
    <lineage>
        <taxon>Bacteria</taxon>
        <taxon>Pseudomonadati</taxon>
        <taxon>Pseudomonadota</taxon>
        <taxon>Gammaproteobacteria</taxon>
        <taxon>Oceanospirillales</taxon>
        <taxon>Halomonadaceae</taxon>
        <taxon>Vreelandella</taxon>
    </lineage>
</organism>
<protein>
    <submittedName>
        <fullName evidence="2">CYTH domain-containing protein</fullName>
    </submittedName>
</protein>
<dbReference type="InterPro" id="IPR033469">
    <property type="entry name" value="CYTH-like_dom_sf"/>
</dbReference>
<dbReference type="Pfam" id="PF01928">
    <property type="entry name" value="CYTH"/>
    <property type="match status" value="1"/>
</dbReference>
<dbReference type="PROSITE" id="PS51707">
    <property type="entry name" value="CYTH"/>
    <property type="match status" value="1"/>
</dbReference>
<proteinExistence type="predicted"/>
<dbReference type="CDD" id="cd07756">
    <property type="entry name" value="CYTH-like_Pase_CHAD"/>
    <property type="match status" value="1"/>
</dbReference>
<dbReference type="GO" id="GO:0050355">
    <property type="term" value="F:inorganic triphosphate phosphatase activity"/>
    <property type="evidence" value="ECO:0007669"/>
    <property type="project" value="InterPro"/>
</dbReference>
<dbReference type="InParanoid" id="A0A1M7I5Q2"/>
<accession>A0A1M7I5Q2</accession>
<name>A0A1M7I5Q2_9GAMM</name>
<feature type="domain" description="CYTH" evidence="1">
    <location>
        <begin position="17"/>
        <end position="218"/>
    </location>
</feature>
<dbReference type="InterPro" id="IPR023577">
    <property type="entry name" value="CYTH_domain"/>
</dbReference>
<dbReference type="InterPro" id="IPR039013">
    <property type="entry name" value="YgiF"/>
</dbReference>
<dbReference type="PANTHER" id="PTHR39569">
    <property type="entry name" value="INORGANIC TRIPHOSPHATASE"/>
    <property type="match status" value="1"/>
</dbReference>
<dbReference type="GO" id="GO:0046872">
    <property type="term" value="F:metal ion binding"/>
    <property type="evidence" value="ECO:0007669"/>
    <property type="project" value="TreeGrafter"/>
</dbReference>
<dbReference type="AlphaFoldDB" id="A0A1M7I5Q2"/>
<dbReference type="PANTHER" id="PTHR39569:SF1">
    <property type="entry name" value="INORGANIC TRIPHOSPHATASE"/>
    <property type="match status" value="1"/>
</dbReference>
<dbReference type="SMART" id="SM01118">
    <property type="entry name" value="CYTH"/>
    <property type="match status" value="1"/>
</dbReference>
<dbReference type="RefSeq" id="WP_079554197.1">
    <property type="nucleotide sequence ID" value="NZ_LT670847.1"/>
</dbReference>
<gene>
    <name evidence="2" type="ORF">SAMN05878437_2568</name>
</gene>
<keyword evidence="3" id="KW-1185">Reference proteome</keyword>
<evidence type="ECO:0000313" key="3">
    <source>
        <dbReference type="Proteomes" id="UP000190911"/>
    </source>
</evidence>
<sequence length="311" mass="33246">MPSSVSRPNAKAAEPAPQEIELKLALAPESPAQLIAHPRLAAHASAKQTLANAYFDTPEGTLAAARIALRLRQVDGLTLQTLKTAGHGGGGISTRNEWEWEVASAKLDASGLDLAGLADLPPMRALGRETLTRLAVQLRTDFTRRRFEITYRQSVIEVALDEGEVICGQARAPIRELELELKAGAPDALWELADLLAESVALRPSGSSKAARGNALSNGHWPLPDAQTPGEWFHRATLALDAFHDSGQAVFLYAAQSALACLAEHPDLPAREQSLALALVNELGSDVQPNTAFGQAALTLARHLAQRVPLR</sequence>
<dbReference type="OrthoDB" id="3034217at2"/>
<dbReference type="SUPFAM" id="SSF55154">
    <property type="entry name" value="CYTH-like phosphatases"/>
    <property type="match status" value="1"/>
</dbReference>